<dbReference type="AlphaFoldDB" id="D7SUJ7"/>
<proteinExistence type="predicted"/>
<dbReference type="Proteomes" id="UP000009183">
    <property type="component" value="Chromosome 4"/>
</dbReference>
<evidence type="ECO:0000313" key="1">
    <source>
        <dbReference type="EMBL" id="CBI20946.3"/>
    </source>
</evidence>
<organism evidence="1 2">
    <name type="scientific">Vitis vinifera</name>
    <name type="common">Grape</name>
    <dbReference type="NCBI Taxonomy" id="29760"/>
    <lineage>
        <taxon>Eukaryota</taxon>
        <taxon>Viridiplantae</taxon>
        <taxon>Streptophyta</taxon>
        <taxon>Embryophyta</taxon>
        <taxon>Tracheophyta</taxon>
        <taxon>Spermatophyta</taxon>
        <taxon>Magnoliopsida</taxon>
        <taxon>eudicotyledons</taxon>
        <taxon>Gunneridae</taxon>
        <taxon>Pentapetalae</taxon>
        <taxon>rosids</taxon>
        <taxon>Vitales</taxon>
        <taxon>Vitaceae</taxon>
        <taxon>Viteae</taxon>
        <taxon>Vitis</taxon>
    </lineage>
</organism>
<dbReference type="PaxDb" id="29760-VIT_04s0008g04430.t01"/>
<sequence length="41" mass="5159">MKQLKFKPQCSLPWHPCKEHYRVCQLLWAYHMLPVLVFFRR</sequence>
<dbReference type="HOGENOM" id="CLU_3280608_0_0_1"/>
<gene>
    <name evidence="1" type="ordered locus">VIT_04s0008g04430</name>
</gene>
<accession>D7SUJ7</accession>
<reference evidence="2" key="1">
    <citation type="journal article" date="2007" name="Nature">
        <title>The grapevine genome sequence suggests ancestral hexaploidization in major angiosperm phyla.</title>
        <authorList>
            <consortium name="The French-Italian Public Consortium for Grapevine Genome Characterization."/>
            <person name="Jaillon O."/>
            <person name="Aury J.-M."/>
            <person name="Noel B."/>
            <person name="Policriti A."/>
            <person name="Clepet C."/>
            <person name="Casagrande A."/>
            <person name="Choisne N."/>
            <person name="Aubourg S."/>
            <person name="Vitulo N."/>
            <person name="Jubin C."/>
            <person name="Vezzi A."/>
            <person name="Legeai F."/>
            <person name="Hugueney P."/>
            <person name="Dasilva C."/>
            <person name="Horner D."/>
            <person name="Mica E."/>
            <person name="Jublot D."/>
            <person name="Poulain J."/>
            <person name="Bruyere C."/>
            <person name="Billault A."/>
            <person name="Segurens B."/>
            <person name="Gouyvenoux M."/>
            <person name="Ugarte E."/>
            <person name="Cattonaro F."/>
            <person name="Anthouard V."/>
            <person name="Vico V."/>
            <person name="Del Fabbro C."/>
            <person name="Alaux M."/>
            <person name="Di Gaspero G."/>
            <person name="Dumas V."/>
            <person name="Felice N."/>
            <person name="Paillard S."/>
            <person name="Juman I."/>
            <person name="Moroldo M."/>
            <person name="Scalabrin S."/>
            <person name="Canaguier A."/>
            <person name="Le Clainche I."/>
            <person name="Malacrida G."/>
            <person name="Durand E."/>
            <person name="Pesole G."/>
            <person name="Laucou V."/>
            <person name="Chatelet P."/>
            <person name="Merdinoglu D."/>
            <person name="Delledonne M."/>
            <person name="Pezzotti M."/>
            <person name="Lecharny A."/>
            <person name="Scarpelli C."/>
            <person name="Artiguenave F."/>
            <person name="Pe M.E."/>
            <person name="Valle G."/>
            <person name="Morgante M."/>
            <person name="Caboche M."/>
            <person name="Adam-Blondon A.-F."/>
            <person name="Weissenbach J."/>
            <person name="Quetier F."/>
            <person name="Wincker P."/>
        </authorList>
    </citation>
    <scope>NUCLEOTIDE SEQUENCE [LARGE SCALE GENOMIC DNA]</scope>
    <source>
        <strain evidence="2">cv. Pinot noir / PN40024</strain>
    </source>
</reference>
<protein>
    <submittedName>
        <fullName evidence="1">Uncharacterized protein</fullName>
    </submittedName>
</protein>
<evidence type="ECO:0000313" key="2">
    <source>
        <dbReference type="Proteomes" id="UP000009183"/>
    </source>
</evidence>
<dbReference type="EMBL" id="FN595231">
    <property type="protein sequence ID" value="CBI20946.3"/>
    <property type="molecule type" value="Genomic_DNA"/>
</dbReference>
<dbReference type="InParanoid" id="D7SUJ7"/>
<name>D7SUJ7_VITVI</name>
<keyword evidence="2" id="KW-1185">Reference proteome</keyword>